<comment type="subcellular location">
    <subcellularLocation>
        <location evidence="6">Membrane</location>
        <topology evidence="6">Single-pass type II membrane protein</topology>
    </subcellularLocation>
</comment>
<evidence type="ECO:0000256" key="1">
    <source>
        <dbReference type="ARBA" id="ARBA00000677"/>
    </source>
</evidence>
<dbReference type="GO" id="GO:0004252">
    <property type="term" value="F:serine-type endopeptidase activity"/>
    <property type="evidence" value="ECO:0007669"/>
    <property type="project" value="InterPro"/>
</dbReference>
<feature type="active site" evidence="5">
    <location>
        <position position="49"/>
    </location>
</feature>
<dbReference type="InterPro" id="IPR019758">
    <property type="entry name" value="Pept_S26A_signal_pept_1_CS"/>
</dbReference>
<dbReference type="Pfam" id="PF10502">
    <property type="entry name" value="Peptidase_S26"/>
    <property type="match status" value="1"/>
</dbReference>
<dbReference type="InterPro" id="IPR019533">
    <property type="entry name" value="Peptidase_S26"/>
</dbReference>
<dbReference type="EC" id="3.4.21.89" evidence="3 6"/>
<evidence type="ECO:0000313" key="9">
    <source>
        <dbReference type="Proteomes" id="UP000176914"/>
    </source>
</evidence>
<evidence type="ECO:0000259" key="7">
    <source>
        <dbReference type="Pfam" id="PF10502"/>
    </source>
</evidence>
<organism evidence="8 9">
    <name type="scientific">Candidatus Kaiserbacteria bacterium RIFCSPHIGHO2_02_FULL_55_25</name>
    <dbReference type="NCBI Taxonomy" id="1798498"/>
    <lineage>
        <taxon>Bacteria</taxon>
        <taxon>Candidatus Kaiseribacteriota</taxon>
    </lineage>
</organism>
<gene>
    <name evidence="8" type="ORF">A3C20_03420</name>
</gene>
<dbReference type="Gene3D" id="2.10.109.10">
    <property type="entry name" value="Umud Fragment, subunit A"/>
    <property type="match status" value="1"/>
</dbReference>
<feature type="domain" description="Peptidase S26" evidence="7">
    <location>
        <begin position="21"/>
        <end position="179"/>
    </location>
</feature>
<dbReference type="CDD" id="cd06530">
    <property type="entry name" value="S26_SPase_I"/>
    <property type="match status" value="1"/>
</dbReference>
<keyword evidence="6" id="KW-0472">Membrane</keyword>
<dbReference type="NCBIfam" id="TIGR02227">
    <property type="entry name" value="sigpep_I_bact"/>
    <property type="match status" value="1"/>
</dbReference>
<dbReference type="GO" id="GO:0006465">
    <property type="term" value="P:signal peptide processing"/>
    <property type="evidence" value="ECO:0007669"/>
    <property type="project" value="InterPro"/>
</dbReference>
<dbReference type="PROSITE" id="PS00760">
    <property type="entry name" value="SPASE_I_2"/>
    <property type="match status" value="1"/>
</dbReference>
<comment type="caution">
    <text evidence="8">The sequence shown here is derived from an EMBL/GenBank/DDBJ whole genome shotgun (WGS) entry which is preliminary data.</text>
</comment>
<dbReference type="PANTHER" id="PTHR43390:SF1">
    <property type="entry name" value="CHLOROPLAST PROCESSING PEPTIDASE"/>
    <property type="match status" value="1"/>
</dbReference>
<evidence type="ECO:0000256" key="5">
    <source>
        <dbReference type="PIRSR" id="PIRSR600223-1"/>
    </source>
</evidence>
<dbReference type="Proteomes" id="UP000176914">
    <property type="component" value="Unassembled WGS sequence"/>
</dbReference>
<dbReference type="InterPro" id="IPR036286">
    <property type="entry name" value="LexA/Signal_pep-like_sf"/>
</dbReference>
<keyword evidence="4 6" id="KW-0378">Hydrolase</keyword>
<dbReference type="EMBL" id="MFLL01000018">
    <property type="protein sequence ID" value="OGG69156.1"/>
    <property type="molecule type" value="Genomic_DNA"/>
</dbReference>
<sequence>MNVPVMRNASSDTENSSKGSLVVYTIAALGLAIFIRFVVAAPYIVSGASMENTFQDFNYLIVDRLSYDFGDPRRGDVIVFDLPQDTGRSLIKRVIGLPGETIILNGATVTIVNSEYPDGFTLSEPYLSPENLGGSSNMRITLAPDQFFVLGDNRRVSADSRLWGALPREDIVGRVFLRLFPLNEVSVLPGEARYSN</sequence>
<feature type="transmembrane region" description="Helical" evidence="6">
    <location>
        <begin position="21"/>
        <end position="45"/>
    </location>
</feature>
<feature type="active site" evidence="5">
    <location>
        <position position="92"/>
    </location>
</feature>
<dbReference type="GO" id="GO:0016020">
    <property type="term" value="C:membrane"/>
    <property type="evidence" value="ECO:0007669"/>
    <property type="project" value="UniProtKB-SubCell"/>
</dbReference>
<dbReference type="GO" id="GO:0009003">
    <property type="term" value="F:signal peptidase activity"/>
    <property type="evidence" value="ECO:0007669"/>
    <property type="project" value="UniProtKB-EC"/>
</dbReference>
<reference evidence="8 9" key="1">
    <citation type="journal article" date="2016" name="Nat. Commun.">
        <title>Thousands of microbial genomes shed light on interconnected biogeochemical processes in an aquifer system.</title>
        <authorList>
            <person name="Anantharaman K."/>
            <person name="Brown C.T."/>
            <person name="Hug L.A."/>
            <person name="Sharon I."/>
            <person name="Castelle C.J."/>
            <person name="Probst A.J."/>
            <person name="Thomas B.C."/>
            <person name="Singh A."/>
            <person name="Wilkins M.J."/>
            <person name="Karaoz U."/>
            <person name="Brodie E.L."/>
            <person name="Williams K.H."/>
            <person name="Hubbard S.S."/>
            <person name="Banfield J.F."/>
        </authorList>
    </citation>
    <scope>NUCLEOTIDE SEQUENCE [LARGE SCALE GENOMIC DNA]</scope>
</reference>
<proteinExistence type="inferred from homology"/>
<dbReference type="SUPFAM" id="SSF51306">
    <property type="entry name" value="LexA/Signal peptidase"/>
    <property type="match status" value="1"/>
</dbReference>
<accession>A0A1F6E683</accession>
<keyword evidence="6" id="KW-1133">Transmembrane helix</keyword>
<dbReference type="PANTHER" id="PTHR43390">
    <property type="entry name" value="SIGNAL PEPTIDASE I"/>
    <property type="match status" value="1"/>
</dbReference>
<evidence type="ECO:0000313" key="8">
    <source>
        <dbReference type="EMBL" id="OGG69156.1"/>
    </source>
</evidence>
<dbReference type="InterPro" id="IPR000223">
    <property type="entry name" value="Pept_S26A_signal_pept_1"/>
</dbReference>
<dbReference type="AlphaFoldDB" id="A0A1F6E683"/>
<name>A0A1F6E683_9BACT</name>
<protein>
    <recommendedName>
        <fullName evidence="3 6">Signal peptidase I</fullName>
        <ecNumber evidence="3 6">3.4.21.89</ecNumber>
    </recommendedName>
</protein>
<keyword evidence="6" id="KW-0812">Transmembrane</keyword>
<comment type="catalytic activity">
    <reaction evidence="1 6">
        <text>Cleavage of hydrophobic, N-terminal signal or leader sequences from secreted and periplasmic proteins.</text>
        <dbReference type="EC" id="3.4.21.89"/>
    </reaction>
</comment>
<dbReference type="PRINTS" id="PR00727">
    <property type="entry name" value="LEADERPTASE"/>
</dbReference>
<evidence type="ECO:0000256" key="3">
    <source>
        <dbReference type="ARBA" id="ARBA00013208"/>
    </source>
</evidence>
<dbReference type="PROSITE" id="PS00761">
    <property type="entry name" value="SPASE_I_3"/>
    <property type="match status" value="1"/>
</dbReference>
<evidence type="ECO:0000256" key="2">
    <source>
        <dbReference type="ARBA" id="ARBA00009370"/>
    </source>
</evidence>
<comment type="similarity">
    <text evidence="2 6">Belongs to the peptidase S26 family.</text>
</comment>
<keyword evidence="6" id="KW-0645">Protease</keyword>
<evidence type="ECO:0000256" key="4">
    <source>
        <dbReference type="ARBA" id="ARBA00022801"/>
    </source>
</evidence>
<dbReference type="InterPro" id="IPR019757">
    <property type="entry name" value="Pept_S26A_signal_pept_1_Lys-AS"/>
</dbReference>
<evidence type="ECO:0000256" key="6">
    <source>
        <dbReference type="RuleBase" id="RU362042"/>
    </source>
</evidence>